<reference evidence="7" key="1">
    <citation type="submission" date="2022-11" db="UniProtKB">
        <authorList>
            <consortium name="WormBaseParasite"/>
        </authorList>
    </citation>
    <scope>IDENTIFICATION</scope>
</reference>
<dbReference type="InterPro" id="IPR036383">
    <property type="entry name" value="TSP1_rpt_sf"/>
</dbReference>
<name>A0A915CXB3_9BILA</name>
<evidence type="ECO:0000259" key="5">
    <source>
        <dbReference type="PROSITE" id="PS50948"/>
    </source>
</evidence>
<evidence type="ECO:0000313" key="6">
    <source>
        <dbReference type="Proteomes" id="UP000887574"/>
    </source>
</evidence>
<dbReference type="SMART" id="SM00209">
    <property type="entry name" value="TSP1"/>
    <property type="match status" value="8"/>
</dbReference>
<evidence type="ECO:0000256" key="1">
    <source>
        <dbReference type="ARBA" id="ARBA00022737"/>
    </source>
</evidence>
<dbReference type="PANTHER" id="PTHR22906">
    <property type="entry name" value="PROPERDIN"/>
    <property type="match status" value="1"/>
</dbReference>
<accession>A0A915CXB3</accession>
<feature type="coiled-coil region" evidence="3">
    <location>
        <begin position="158"/>
        <end position="185"/>
    </location>
</feature>
<dbReference type="InterPro" id="IPR052065">
    <property type="entry name" value="Compl_asym_regulator"/>
</dbReference>
<keyword evidence="4" id="KW-0732">Signal</keyword>
<protein>
    <submittedName>
        <fullName evidence="7">Apple domain-containing protein</fullName>
    </submittedName>
</protein>
<dbReference type="AlphaFoldDB" id="A0A915CXB3"/>
<keyword evidence="6" id="KW-1185">Reference proteome</keyword>
<feature type="domain" description="Apple" evidence="5">
    <location>
        <begin position="23"/>
        <end position="107"/>
    </location>
</feature>
<sequence>MLLFFSLVISQLFLEFETERILCEQNNTVVLDSILFYYQRIEVTNGIVDCVERCIENAEFCKAVVFLEKIEKTNSQYHNYCQFYSSNSESRGKPIGSKSTDLKDRVKSTLVEVSEDCFIQINGHLSELMDKISNSAKRSLQLLSSEPNLSGQRVKSLNSETEIVVKELRSRINKIKEEKRDKHENQTILPRDEISLPANTTTKIEAKEDYEADRKFEVPNSSSGVQSEIPDESHIKSPAYTLLNDQESHFSPVDDQGPIRPVAVSRGGYSSDANPNGQFSNYPIGPSPYSNSMTNYPQNAVSNNARPCSARPGSNDPCAPSGWSEWSTADQCSVTCGNGVRQRLRYCLGPRKEKCKGESTKEEICELDECPKWASWSTWSQCPVTCGMGVEHRERECTPIGRCTEGSGREERTCEQKPCPSWAHWQQWSECSKTCGGGERVRKRECLHGLGNDCPGPAQEHLICNTQDCPAWTDWSAWSHCSATCGDEGTRLRQRECRYQGLISTECEGSAQDQSACQLEPCAHWSTWSKWADCSASCGHGQQLRTRECEPRGYGCTGGDREIKFCQLAVCPYFDQWSEWSGCSVTCGTGTCERTRKCHKNDPLPGAVLPSEQELNLAIDEKAALQPSENIRELEQSSLNGPSQIHEHARSLGLDVLLSSSQEKRPRLEEHTLEVAQSTSTMLERRRAPIKTKGETGLQESNGCTGPEMERKACYAGPCCDWTNWAAWGTCQMSCRTGTRTRARVCTIQSDSHDSSFASNAYVSPSGSSLKNYPTDSGSTLPYHESLDRPKRQLMPYQNAFSSHSYYQQRPFAGYQGSALNMGCDCPGSAKDQEPCATATTNMNQNCGSASYLRPQFDAKISAEKANDKLDMQCKWTEWSSWSRCDGSCSKATRTRDRQCAGLSKIVYAKEET</sequence>
<dbReference type="WBParaSite" id="jg13652.3">
    <property type="protein sequence ID" value="jg13652.3"/>
    <property type="gene ID" value="jg13652"/>
</dbReference>
<dbReference type="InterPro" id="IPR003609">
    <property type="entry name" value="Pan_app"/>
</dbReference>
<keyword evidence="1" id="KW-0677">Repeat</keyword>
<dbReference type="PANTHER" id="PTHR22906:SF21">
    <property type="entry name" value="SEMA DOMAIN-CONTAINING PROTEIN"/>
    <property type="match status" value="1"/>
</dbReference>
<proteinExistence type="predicted"/>
<dbReference type="PROSITE" id="PS50948">
    <property type="entry name" value="PAN"/>
    <property type="match status" value="1"/>
</dbReference>
<evidence type="ECO:0000256" key="4">
    <source>
        <dbReference type="SAM" id="SignalP"/>
    </source>
</evidence>
<organism evidence="6 7">
    <name type="scientific">Ditylenchus dipsaci</name>
    <dbReference type="NCBI Taxonomy" id="166011"/>
    <lineage>
        <taxon>Eukaryota</taxon>
        <taxon>Metazoa</taxon>
        <taxon>Ecdysozoa</taxon>
        <taxon>Nematoda</taxon>
        <taxon>Chromadorea</taxon>
        <taxon>Rhabditida</taxon>
        <taxon>Tylenchina</taxon>
        <taxon>Tylenchomorpha</taxon>
        <taxon>Sphaerularioidea</taxon>
        <taxon>Anguinidae</taxon>
        <taxon>Anguininae</taxon>
        <taxon>Ditylenchus</taxon>
    </lineage>
</organism>
<feature type="signal peptide" evidence="4">
    <location>
        <begin position="1"/>
        <end position="18"/>
    </location>
</feature>
<evidence type="ECO:0000256" key="3">
    <source>
        <dbReference type="SAM" id="Coils"/>
    </source>
</evidence>
<dbReference type="Pfam" id="PF00090">
    <property type="entry name" value="TSP_1"/>
    <property type="match status" value="8"/>
</dbReference>
<dbReference type="Gene3D" id="2.20.100.10">
    <property type="entry name" value="Thrombospondin type-1 (TSP1) repeat"/>
    <property type="match status" value="8"/>
</dbReference>
<evidence type="ECO:0000256" key="2">
    <source>
        <dbReference type="ARBA" id="ARBA00023157"/>
    </source>
</evidence>
<feature type="chain" id="PRO_5037103491" evidence="4">
    <location>
        <begin position="19"/>
        <end position="913"/>
    </location>
</feature>
<dbReference type="PROSITE" id="PS50092">
    <property type="entry name" value="TSP1"/>
    <property type="match status" value="7"/>
</dbReference>
<dbReference type="Proteomes" id="UP000887574">
    <property type="component" value="Unplaced"/>
</dbReference>
<keyword evidence="3" id="KW-0175">Coiled coil</keyword>
<dbReference type="InterPro" id="IPR000884">
    <property type="entry name" value="TSP1_rpt"/>
</dbReference>
<evidence type="ECO:0000313" key="7">
    <source>
        <dbReference type="WBParaSite" id="jg13652.3"/>
    </source>
</evidence>
<keyword evidence="2" id="KW-1015">Disulfide bond</keyword>
<dbReference type="SUPFAM" id="SSF82895">
    <property type="entry name" value="TSP-1 type 1 repeat"/>
    <property type="match status" value="8"/>
</dbReference>